<keyword evidence="7" id="KW-1185">Reference proteome</keyword>
<dbReference type="SUPFAM" id="SSF46785">
    <property type="entry name" value="Winged helix' DNA-binding domain"/>
    <property type="match status" value="1"/>
</dbReference>
<dbReference type="STRING" id="579405.Dd703_1439"/>
<dbReference type="HOGENOM" id="CLU_039613_6_3_6"/>
<dbReference type="RefSeq" id="WP_012765057.1">
    <property type="nucleotide sequence ID" value="NC_012880.1"/>
</dbReference>
<dbReference type="KEGG" id="dda:Dd703_1439"/>
<keyword evidence="4" id="KW-0804">Transcription</keyword>
<dbReference type="GO" id="GO:0003700">
    <property type="term" value="F:DNA-binding transcription factor activity"/>
    <property type="evidence" value="ECO:0007669"/>
    <property type="project" value="InterPro"/>
</dbReference>
<organism evidence="6 7">
    <name type="scientific">Musicola paradisiaca (strain Ech703)</name>
    <name type="common">Dickeya paradisiaca</name>
    <name type="synonym">Dickeya dadantii</name>
    <dbReference type="NCBI Taxonomy" id="579405"/>
    <lineage>
        <taxon>Bacteria</taxon>
        <taxon>Pseudomonadati</taxon>
        <taxon>Pseudomonadota</taxon>
        <taxon>Gammaproteobacteria</taxon>
        <taxon>Enterobacterales</taxon>
        <taxon>Pectobacteriaceae</taxon>
        <taxon>Musicola</taxon>
    </lineage>
</organism>
<feature type="domain" description="HTH lysR-type" evidence="5">
    <location>
        <begin position="4"/>
        <end position="61"/>
    </location>
</feature>
<dbReference type="eggNOG" id="COG0583">
    <property type="taxonomic scope" value="Bacteria"/>
</dbReference>
<dbReference type="Proteomes" id="UP000002734">
    <property type="component" value="Chromosome"/>
</dbReference>
<comment type="similarity">
    <text evidence="1">Belongs to the LysR transcriptional regulatory family.</text>
</comment>
<protein>
    <submittedName>
        <fullName evidence="6">Transcriptional regulator, LysR family</fullName>
    </submittedName>
</protein>
<dbReference type="Pfam" id="PF00126">
    <property type="entry name" value="HTH_1"/>
    <property type="match status" value="1"/>
</dbReference>
<dbReference type="SUPFAM" id="SSF53850">
    <property type="entry name" value="Periplasmic binding protein-like II"/>
    <property type="match status" value="1"/>
</dbReference>
<name>C6C2X5_MUSP7</name>
<dbReference type="PRINTS" id="PR00039">
    <property type="entry name" value="HTHLYSR"/>
</dbReference>
<evidence type="ECO:0000256" key="1">
    <source>
        <dbReference type="ARBA" id="ARBA00009437"/>
    </source>
</evidence>
<dbReference type="PANTHER" id="PTHR30427:SF1">
    <property type="entry name" value="TRANSCRIPTIONAL ACTIVATOR PROTEIN LYSR"/>
    <property type="match status" value="1"/>
</dbReference>
<dbReference type="EMBL" id="CP001654">
    <property type="protein sequence ID" value="ACS85240.1"/>
    <property type="molecule type" value="Genomic_DNA"/>
</dbReference>
<dbReference type="InterPro" id="IPR000847">
    <property type="entry name" value="LysR_HTH_N"/>
</dbReference>
<evidence type="ECO:0000256" key="2">
    <source>
        <dbReference type="ARBA" id="ARBA00023015"/>
    </source>
</evidence>
<evidence type="ECO:0000256" key="4">
    <source>
        <dbReference type="ARBA" id="ARBA00023163"/>
    </source>
</evidence>
<dbReference type="Gene3D" id="3.40.190.10">
    <property type="entry name" value="Periplasmic binding protein-like II"/>
    <property type="match status" value="2"/>
</dbReference>
<evidence type="ECO:0000259" key="5">
    <source>
        <dbReference type="PROSITE" id="PS50931"/>
    </source>
</evidence>
<dbReference type="PANTHER" id="PTHR30427">
    <property type="entry name" value="TRANSCRIPTIONAL ACTIVATOR PROTEIN LYSR"/>
    <property type="match status" value="1"/>
</dbReference>
<accession>C6C2X5</accession>
<dbReference type="Pfam" id="PF03466">
    <property type="entry name" value="LysR_substrate"/>
    <property type="match status" value="1"/>
</dbReference>
<reference evidence="6" key="1">
    <citation type="submission" date="2009-06" db="EMBL/GenBank/DDBJ databases">
        <title>Complete sequence of Dickeya dadantii Ech703.</title>
        <authorList>
            <consortium name="US DOE Joint Genome Institute"/>
            <person name="Lucas S."/>
            <person name="Copeland A."/>
            <person name="Lapidus A."/>
            <person name="Glavina del Rio T."/>
            <person name="Dalin E."/>
            <person name="Tice H."/>
            <person name="Bruce D."/>
            <person name="Goodwin L."/>
            <person name="Pitluck S."/>
            <person name="Chertkov O."/>
            <person name="Brettin T."/>
            <person name="Detter J.C."/>
            <person name="Han C."/>
            <person name="Larimer F."/>
            <person name="Land M."/>
            <person name="Hauser L."/>
            <person name="Kyrpides N."/>
            <person name="Mikhailova N."/>
            <person name="Balakrishnan V."/>
            <person name="Glasner J."/>
            <person name="Perna N.T."/>
        </authorList>
    </citation>
    <scope>NUCLEOTIDE SEQUENCE [LARGE SCALE GENOMIC DNA]</scope>
    <source>
        <strain evidence="6">Ech703</strain>
    </source>
</reference>
<evidence type="ECO:0000256" key="3">
    <source>
        <dbReference type="ARBA" id="ARBA00023125"/>
    </source>
</evidence>
<sequence length="301" mass="33187">MGRINLRQIDAFHKVILTGGITQAANMMNITQPAVSRLIKDFEYGLNLKLFDRDGRGLVPRDEALKLFREIERLYLGIDHITRIANDIRQAKGSILRIGAVSSLSSLCAEYLFPPLLHDYPDISLFMDVESTLTITEMVMSNQYDVGFINGTPTVKGLHAEMIGAAHAVAVVSPQHELADAPQITLMDLIRYRPILPGRKTILHDQILKAVAREGLELKHPVETALRHCCSMAAAGLGIGIVDLITAQTSSANLLIKPLLPRMDIAYLAIFPPQSARSQLIDTLILRMKMLIATPVSGIDH</sequence>
<dbReference type="Gene3D" id="1.10.10.10">
    <property type="entry name" value="Winged helix-like DNA-binding domain superfamily/Winged helix DNA-binding domain"/>
    <property type="match status" value="1"/>
</dbReference>
<evidence type="ECO:0000313" key="6">
    <source>
        <dbReference type="EMBL" id="ACS85240.1"/>
    </source>
</evidence>
<dbReference type="GO" id="GO:0010628">
    <property type="term" value="P:positive regulation of gene expression"/>
    <property type="evidence" value="ECO:0007669"/>
    <property type="project" value="TreeGrafter"/>
</dbReference>
<proteinExistence type="inferred from homology"/>
<gene>
    <name evidence="6" type="ordered locus">Dd703_1439</name>
</gene>
<evidence type="ECO:0000313" key="7">
    <source>
        <dbReference type="Proteomes" id="UP000002734"/>
    </source>
</evidence>
<keyword evidence="2" id="KW-0805">Transcription regulation</keyword>
<dbReference type="AlphaFoldDB" id="C6C2X5"/>
<dbReference type="GO" id="GO:0043565">
    <property type="term" value="F:sequence-specific DNA binding"/>
    <property type="evidence" value="ECO:0007669"/>
    <property type="project" value="TreeGrafter"/>
</dbReference>
<keyword evidence="3" id="KW-0238">DNA-binding</keyword>
<dbReference type="InterPro" id="IPR036388">
    <property type="entry name" value="WH-like_DNA-bd_sf"/>
</dbReference>
<dbReference type="InterPro" id="IPR036390">
    <property type="entry name" value="WH_DNA-bd_sf"/>
</dbReference>
<dbReference type="InterPro" id="IPR005119">
    <property type="entry name" value="LysR_subst-bd"/>
</dbReference>
<dbReference type="PROSITE" id="PS50931">
    <property type="entry name" value="HTH_LYSR"/>
    <property type="match status" value="1"/>
</dbReference>